<evidence type="ECO:0000313" key="3">
    <source>
        <dbReference type="Proteomes" id="UP000677687"/>
    </source>
</evidence>
<comment type="caution">
    <text evidence="2">The sequence shown here is derived from an EMBL/GenBank/DDBJ whole genome shotgun (WGS) entry which is preliminary data.</text>
</comment>
<reference evidence="2" key="2">
    <citation type="submission" date="2021-05" db="EMBL/GenBank/DDBJ databases">
        <title>Protein family content uncovers lineage relationships and bacterial pathway maintenance mechanisms in DPANN archaea.</title>
        <authorList>
            <person name="Castelle C.J."/>
            <person name="Meheust R."/>
            <person name="Jaffe A.L."/>
            <person name="Seitz K."/>
            <person name="Gong X."/>
            <person name="Baker B.J."/>
            <person name="Banfield J.F."/>
        </authorList>
    </citation>
    <scope>NUCLEOTIDE SEQUENCE</scope>
    <source>
        <strain evidence="2">RIFCSPHIGHO2_01_FULL_AR10_44_11</strain>
    </source>
</reference>
<dbReference type="AlphaFoldDB" id="A0A8T4KR33"/>
<feature type="domain" description="S-layer protein outer" evidence="1">
    <location>
        <begin position="37"/>
        <end position="78"/>
    </location>
</feature>
<organism evidence="2 3">
    <name type="scientific">Candidatus Iainarchaeum sp</name>
    <dbReference type="NCBI Taxonomy" id="3101447"/>
    <lineage>
        <taxon>Archaea</taxon>
        <taxon>Candidatus Iainarchaeota</taxon>
        <taxon>Candidatus Iainarchaeia</taxon>
        <taxon>Candidatus Iainarchaeales</taxon>
        <taxon>Candidatus Iainarchaeaceae</taxon>
        <taxon>Candidatus Iainarchaeum</taxon>
    </lineage>
</organism>
<accession>A0A8T4KR33</accession>
<name>A0A8T4KR33_9ARCH</name>
<gene>
    <name evidence="2" type="ORF">J4415_03020</name>
</gene>
<evidence type="ECO:0000259" key="1">
    <source>
        <dbReference type="Pfam" id="PF05124"/>
    </source>
</evidence>
<dbReference type="Proteomes" id="UP000677687">
    <property type="component" value="Unassembled WGS sequence"/>
</dbReference>
<proteinExistence type="predicted"/>
<dbReference type="Pfam" id="PF05124">
    <property type="entry name" value="S_layer_C"/>
    <property type="match status" value="1"/>
</dbReference>
<evidence type="ECO:0000313" key="2">
    <source>
        <dbReference type="EMBL" id="MBS3057578.1"/>
    </source>
</evidence>
<dbReference type="NCBIfam" id="TIGR01564">
    <property type="entry name" value="S_layer_MJ"/>
    <property type="match status" value="1"/>
</dbReference>
<dbReference type="EMBL" id="JAGVWD010000044">
    <property type="protein sequence ID" value="MBS3057578.1"/>
    <property type="molecule type" value="Genomic_DNA"/>
</dbReference>
<reference evidence="2" key="1">
    <citation type="submission" date="2021-03" db="EMBL/GenBank/DDBJ databases">
        <authorList>
            <person name="Jaffe A."/>
        </authorList>
    </citation>
    <scope>NUCLEOTIDE SEQUENCE</scope>
    <source>
        <strain evidence="2">RIFCSPHIGHO2_01_FULL_AR10_44_11</strain>
    </source>
</reference>
<protein>
    <submittedName>
        <fullName evidence="2">S-layer protein</fullName>
    </submittedName>
</protein>
<dbReference type="InterPro" id="IPR006454">
    <property type="entry name" value="S_layer_MJ"/>
</dbReference>
<dbReference type="InterPro" id="IPR022651">
    <property type="entry name" value="S_layer_C"/>
</dbReference>
<sequence>MKGLNVKKLAAVAAGAALVGSALLPIVTAAASDLTKTDIYSDGTPAVNVVVGASAAVSDVVWAGNIAAAVARNAVTTTDTTGTPSAGTCSGTWEAPSDLKAKLVVGGTTTITGGARELITAVMNNKVNTAEYFESVGNAYFTSFKNGSLTAKKGTDTNSITETETIGIKVDAGFDTVHTDVKDLVAVINNGDLNYVADFGTGVVPCAYTDTGSADYVPINFLGKPYVIDSVNSDCTQVELVTNTAETIMAVGDTVDVVGRTAGTAYKFKLMGGSTKSDGTYQAQIELQDANGNKLQSQQFTASTTSDVTFYDGAGANLIETRVTLKSIAKQSVASSDVWSFTLLVGSDRITVKNGQRFPYDPNNTSGTNCFAIDFSVT</sequence>
<feature type="non-terminal residue" evidence="2">
    <location>
        <position position="378"/>
    </location>
</feature>